<evidence type="ECO:0000256" key="2">
    <source>
        <dbReference type="ARBA" id="ARBA00004141"/>
    </source>
</evidence>
<evidence type="ECO:0000256" key="9">
    <source>
        <dbReference type="ARBA" id="ARBA00022989"/>
    </source>
</evidence>
<keyword evidence="10" id="KW-0482">Metalloprotease</keyword>
<feature type="transmembrane region" description="Helical" evidence="12">
    <location>
        <begin position="141"/>
        <end position="161"/>
    </location>
</feature>
<evidence type="ECO:0000256" key="4">
    <source>
        <dbReference type="ARBA" id="ARBA00022670"/>
    </source>
</evidence>
<comment type="caution">
    <text evidence="14">The sequence shown here is derived from an EMBL/GenBank/DDBJ whole genome shotgun (WGS) entry which is preliminary data.</text>
</comment>
<comment type="cofactor">
    <cofactor evidence="1">
        <name>Zn(2+)</name>
        <dbReference type="ChEBI" id="CHEBI:29105"/>
    </cofactor>
</comment>
<gene>
    <name evidence="14" type="ORF">CfE428DRAFT_4313</name>
</gene>
<evidence type="ECO:0000256" key="7">
    <source>
        <dbReference type="ARBA" id="ARBA00022801"/>
    </source>
</evidence>
<dbReference type="InterPro" id="IPR008915">
    <property type="entry name" value="Peptidase_M50"/>
</dbReference>
<dbReference type="GO" id="GO:0006508">
    <property type="term" value="P:proteolysis"/>
    <property type="evidence" value="ECO:0007669"/>
    <property type="project" value="UniProtKB-KW"/>
</dbReference>
<evidence type="ECO:0000256" key="8">
    <source>
        <dbReference type="ARBA" id="ARBA00022833"/>
    </source>
</evidence>
<dbReference type="EMBL" id="ABVL01000014">
    <property type="protein sequence ID" value="EDY18177.1"/>
    <property type="molecule type" value="Genomic_DNA"/>
</dbReference>
<evidence type="ECO:0000256" key="12">
    <source>
        <dbReference type="SAM" id="Phobius"/>
    </source>
</evidence>
<comment type="subcellular location">
    <subcellularLocation>
        <location evidence="2">Membrane</location>
        <topology evidence="2">Multi-pass membrane protein</topology>
    </subcellularLocation>
</comment>
<dbReference type="Pfam" id="PF02163">
    <property type="entry name" value="Peptidase_M50"/>
    <property type="match status" value="1"/>
</dbReference>
<evidence type="ECO:0000259" key="13">
    <source>
        <dbReference type="Pfam" id="PF02163"/>
    </source>
</evidence>
<evidence type="ECO:0000313" key="15">
    <source>
        <dbReference type="Proteomes" id="UP000005824"/>
    </source>
</evidence>
<keyword evidence="15" id="KW-1185">Reference proteome</keyword>
<evidence type="ECO:0000256" key="6">
    <source>
        <dbReference type="ARBA" id="ARBA00022723"/>
    </source>
</evidence>
<accession>B4D5X4</accession>
<dbReference type="GO" id="GO:0016020">
    <property type="term" value="C:membrane"/>
    <property type="evidence" value="ECO:0007669"/>
    <property type="project" value="UniProtKB-SubCell"/>
</dbReference>
<name>B4D5X4_9BACT</name>
<evidence type="ECO:0000256" key="10">
    <source>
        <dbReference type="ARBA" id="ARBA00023049"/>
    </source>
</evidence>
<dbReference type="InParanoid" id="B4D5X4"/>
<keyword evidence="11 12" id="KW-0472">Membrane</keyword>
<sequence length="307" mass="34409">MFTGRGKSLRLFRVSGVDVYVHWSWLFVALWQIENRSHVYSSLTSAAAEYLGLFAILLICAFGKVMATRQVGGRATGVLLWPLGCTTYVSSLPRRGAELWRAAAGPLVNVGLFLVFTALLWLDGIPLTAKSLPAVDDLDRLLRNLWFLNIVVLLFNLLPIYPLDGGRILRTLLWSFLSRARSLYVAVLCGFLATLALGYWALYRESIWIGVLAFYLFLTCRRNWERAKGLVVLERLPQRKELFCPSCHAHPPIGTHWRCQQCGTRIDAFAPPSECPQCKTVFPGTQCQYCQESHPIAAWAAGSPLTS</sequence>
<comment type="similarity">
    <text evidence="3">Belongs to the peptidase M50B family.</text>
</comment>
<dbReference type="GO" id="GO:0008237">
    <property type="term" value="F:metallopeptidase activity"/>
    <property type="evidence" value="ECO:0007669"/>
    <property type="project" value="UniProtKB-KW"/>
</dbReference>
<keyword evidence="4" id="KW-0645">Protease</keyword>
<evidence type="ECO:0000256" key="3">
    <source>
        <dbReference type="ARBA" id="ARBA00007931"/>
    </source>
</evidence>
<feature type="transmembrane region" description="Helical" evidence="12">
    <location>
        <begin position="182"/>
        <end position="201"/>
    </location>
</feature>
<evidence type="ECO:0000256" key="5">
    <source>
        <dbReference type="ARBA" id="ARBA00022692"/>
    </source>
</evidence>
<reference evidence="14 15" key="1">
    <citation type="journal article" date="2011" name="J. Bacteriol.">
        <title>Genome sequence of Chthoniobacter flavus Ellin428, an aerobic heterotrophic soil bacterium.</title>
        <authorList>
            <person name="Kant R."/>
            <person name="van Passel M.W."/>
            <person name="Palva A."/>
            <person name="Lucas S."/>
            <person name="Lapidus A."/>
            <person name="Glavina Del Rio T."/>
            <person name="Dalin E."/>
            <person name="Tice H."/>
            <person name="Bruce D."/>
            <person name="Goodwin L."/>
            <person name="Pitluck S."/>
            <person name="Larimer F.W."/>
            <person name="Land M.L."/>
            <person name="Hauser L."/>
            <person name="Sangwan P."/>
            <person name="de Vos W.M."/>
            <person name="Janssen P.H."/>
            <person name="Smidt H."/>
        </authorList>
    </citation>
    <scope>NUCLEOTIDE SEQUENCE [LARGE SCALE GENOMIC DNA]</scope>
    <source>
        <strain evidence="14 15">Ellin428</strain>
    </source>
</reference>
<protein>
    <submittedName>
        <fullName evidence="14">Peptidase M50</fullName>
    </submittedName>
</protein>
<feature type="domain" description="Peptidase M50" evidence="13">
    <location>
        <begin position="61"/>
        <end position="183"/>
    </location>
</feature>
<feature type="transmembrane region" description="Helical" evidence="12">
    <location>
        <begin position="207"/>
        <end position="224"/>
    </location>
</feature>
<evidence type="ECO:0000256" key="11">
    <source>
        <dbReference type="ARBA" id="ARBA00023136"/>
    </source>
</evidence>
<evidence type="ECO:0000313" key="14">
    <source>
        <dbReference type="EMBL" id="EDY18177.1"/>
    </source>
</evidence>
<dbReference type="GO" id="GO:0046872">
    <property type="term" value="F:metal ion binding"/>
    <property type="evidence" value="ECO:0007669"/>
    <property type="project" value="UniProtKB-KW"/>
</dbReference>
<dbReference type="Proteomes" id="UP000005824">
    <property type="component" value="Unassembled WGS sequence"/>
</dbReference>
<dbReference type="PANTHER" id="PTHR39188:SF3">
    <property type="entry name" value="STAGE IV SPORULATION PROTEIN FB"/>
    <property type="match status" value="1"/>
</dbReference>
<organism evidence="14 15">
    <name type="scientific">Chthoniobacter flavus Ellin428</name>
    <dbReference type="NCBI Taxonomy" id="497964"/>
    <lineage>
        <taxon>Bacteria</taxon>
        <taxon>Pseudomonadati</taxon>
        <taxon>Verrucomicrobiota</taxon>
        <taxon>Spartobacteria</taxon>
        <taxon>Chthoniobacterales</taxon>
        <taxon>Chthoniobacteraceae</taxon>
        <taxon>Chthoniobacter</taxon>
    </lineage>
</organism>
<feature type="transmembrane region" description="Helical" evidence="12">
    <location>
        <begin position="39"/>
        <end position="62"/>
    </location>
</feature>
<dbReference type="AlphaFoldDB" id="B4D5X4"/>
<keyword evidence="8" id="KW-0862">Zinc</keyword>
<keyword evidence="7" id="KW-0378">Hydrolase</keyword>
<keyword evidence="9 12" id="KW-1133">Transmembrane helix</keyword>
<dbReference type="eggNOG" id="COG1994">
    <property type="taxonomic scope" value="Bacteria"/>
</dbReference>
<feature type="transmembrane region" description="Helical" evidence="12">
    <location>
        <begin position="99"/>
        <end position="121"/>
    </location>
</feature>
<evidence type="ECO:0000256" key="1">
    <source>
        <dbReference type="ARBA" id="ARBA00001947"/>
    </source>
</evidence>
<dbReference type="PANTHER" id="PTHR39188">
    <property type="entry name" value="MEMBRANE-ASSOCIATED ZINC METALLOPROTEASE M50B"/>
    <property type="match status" value="1"/>
</dbReference>
<feature type="transmembrane region" description="Helical" evidence="12">
    <location>
        <begin position="12"/>
        <end position="33"/>
    </location>
</feature>
<keyword evidence="6" id="KW-0479">Metal-binding</keyword>
<proteinExistence type="inferred from homology"/>
<dbReference type="STRING" id="497964.CfE428DRAFT_4313"/>
<keyword evidence="5 12" id="KW-0812">Transmembrane</keyword>